<evidence type="ECO:0000313" key="2">
    <source>
        <dbReference type="Proteomes" id="UP000704611"/>
    </source>
</evidence>
<sequence>MATVFNPWQFISPYLPGTPIRAAEVNPNFGGISASFTYVADELNQYIPRLPDNFTGNRAIPAGPYHNSLLGIDVEGNMELVSRAAFSLLAGRDLTIVKTPAAAFTVNGDSHANFYYCENDNETPEAVTAITVSEAIALVEGEPAVAPGTVIFFFQLSDTPLVFLEAPGVTVRGSGLLKAFGAGSTVALVSIDQFTWVLVGDVYPDTVVVP</sequence>
<evidence type="ECO:0008006" key="3">
    <source>
        <dbReference type="Google" id="ProtNLM"/>
    </source>
</evidence>
<dbReference type="Proteomes" id="UP000704611">
    <property type="component" value="Unassembled WGS sequence"/>
</dbReference>
<dbReference type="EMBL" id="JAHRID010000001">
    <property type="protein sequence ID" value="MBV2128159.1"/>
    <property type="molecule type" value="Genomic_DNA"/>
</dbReference>
<gene>
    <name evidence="1" type="ORF">KQY15_03495</name>
</gene>
<evidence type="ECO:0000313" key="1">
    <source>
        <dbReference type="EMBL" id="MBV2128159.1"/>
    </source>
</evidence>
<protein>
    <recommendedName>
        <fullName evidence="3">Phage tail protein</fullName>
    </recommendedName>
</protein>
<comment type="caution">
    <text evidence="1">The sequence shown here is derived from an EMBL/GenBank/DDBJ whole genome shotgun (WGS) entry which is preliminary data.</text>
</comment>
<name>A0ABS6MH90_9GAMM</name>
<keyword evidence="2" id="KW-1185">Reference proteome</keyword>
<reference evidence="1 2" key="1">
    <citation type="submission" date="2021-06" db="EMBL/GenBank/DDBJ databases">
        <title>Rheinheimera indica sp. nov., isolated from deep-sea sediment.</title>
        <authorList>
            <person name="Wang Z."/>
            <person name="Zhang X.-Y."/>
        </authorList>
    </citation>
    <scope>NUCLEOTIDE SEQUENCE [LARGE SCALE GENOMIC DNA]</scope>
    <source>
        <strain evidence="1 2">SM2107</strain>
    </source>
</reference>
<organism evidence="1 2">
    <name type="scientific">Arsukibacterium indicum</name>
    <dbReference type="NCBI Taxonomy" id="2848612"/>
    <lineage>
        <taxon>Bacteria</taxon>
        <taxon>Pseudomonadati</taxon>
        <taxon>Pseudomonadota</taxon>
        <taxon>Gammaproteobacteria</taxon>
        <taxon>Chromatiales</taxon>
        <taxon>Chromatiaceae</taxon>
        <taxon>Arsukibacterium</taxon>
    </lineage>
</organism>
<dbReference type="RefSeq" id="WP_217667221.1">
    <property type="nucleotide sequence ID" value="NZ_JAHRID010000001.1"/>
</dbReference>
<proteinExistence type="predicted"/>
<accession>A0ABS6MH90</accession>